<organism evidence="7 8">
    <name type="scientific">Meira miltonrushii</name>
    <dbReference type="NCBI Taxonomy" id="1280837"/>
    <lineage>
        <taxon>Eukaryota</taxon>
        <taxon>Fungi</taxon>
        <taxon>Dikarya</taxon>
        <taxon>Basidiomycota</taxon>
        <taxon>Ustilaginomycotina</taxon>
        <taxon>Exobasidiomycetes</taxon>
        <taxon>Exobasidiales</taxon>
        <taxon>Brachybasidiaceae</taxon>
        <taxon>Meira</taxon>
    </lineage>
</organism>
<dbReference type="GO" id="GO:0019887">
    <property type="term" value="F:protein kinase regulator activity"/>
    <property type="evidence" value="ECO:0007669"/>
    <property type="project" value="TreeGrafter"/>
</dbReference>
<feature type="compositionally biased region" description="Low complexity" evidence="5">
    <location>
        <begin position="290"/>
        <end position="303"/>
    </location>
</feature>
<dbReference type="EMBL" id="KZ819604">
    <property type="protein sequence ID" value="PWN33330.1"/>
    <property type="molecule type" value="Genomic_DNA"/>
</dbReference>
<dbReference type="PANTHER" id="PTHR13780">
    <property type="entry name" value="AMP-ACTIVATED PROTEIN KINASE, GAMMA REGULATORY SUBUNIT"/>
    <property type="match status" value="1"/>
</dbReference>
<evidence type="ECO:0000313" key="8">
    <source>
        <dbReference type="Proteomes" id="UP000245771"/>
    </source>
</evidence>
<feature type="non-terminal residue" evidence="7">
    <location>
        <position position="1"/>
    </location>
</feature>
<protein>
    <recommendedName>
        <fullName evidence="6">CBS domain-containing protein</fullName>
    </recommendedName>
</protein>
<reference evidence="7 8" key="1">
    <citation type="journal article" date="2018" name="Mol. Biol. Evol.">
        <title>Broad Genomic Sampling Reveals a Smut Pathogenic Ancestry of the Fungal Clade Ustilaginomycotina.</title>
        <authorList>
            <person name="Kijpornyongpan T."/>
            <person name="Mondo S.J."/>
            <person name="Barry K."/>
            <person name="Sandor L."/>
            <person name="Lee J."/>
            <person name="Lipzen A."/>
            <person name="Pangilinan J."/>
            <person name="LaButti K."/>
            <person name="Hainaut M."/>
            <person name="Henrissat B."/>
            <person name="Grigoriev I.V."/>
            <person name="Spatafora J.W."/>
            <person name="Aime M.C."/>
        </authorList>
    </citation>
    <scope>NUCLEOTIDE SEQUENCE [LARGE SCALE GENOMIC DNA]</scope>
    <source>
        <strain evidence="7 8">MCA 3882</strain>
    </source>
</reference>
<keyword evidence="3 4" id="KW-0129">CBS domain</keyword>
<dbReference type="RefSeq" id="XP_025353632.1">
    <property type="nucleotide sequence ID" value="XM_025495714.1"/>
</dbReference>
<dbReference type="GO" id="GO:0005634">
    <property type="term" value="C:nucleus"/>
    <property type="evidence" value="ECO:0007669"/>
    <property type="project" value="TreeGrafter"/>
</dbReference>
<dbReference type="GeneID" id="37017495"/>
<dbReference type="InterPro" id="IPR046342">
    <property type="entry name" value="CBS_dom_sf"/>
</dbReference>
<feature type="domain" description="CBS" evidence="6">
    <location>
        <begin position="343"/>
        <end position="403"/>
    </location>
</feature>
<dbReference type="Proteomes" id="UP000245771">
    <property type="component" value="Unassembled WGS sequence"/>
</dbReference>
<proteinExistence type="inferred from homology"/>
<evidence type="ECO:0000256" key="3">
    <source>
        <dbReference type="ARBA" id="ARBA00023122"/>
    </source>
</evidence>
<dbReference type="STRING" id="1280837.A0A316V748"/>
<accession>A0A316V748</accession>
<dbReference type="GO" id="GO:0019901">
    <property type="term" value="F:protein kinase binding"/>
    <property type="evidence" value="ECO:0007669"/>
    <property type="project" value="TreeGrafter"/>
</dbReference>
<evidence type="ECO:0000256" key="5">
    <source>
        <dbReference type="SAM" id="MobiDB-lite"/>
    </source>
</evidence>
<feature type="domain" description="CBS" evidence="6">
    <location>
        <begin position="198"/>
        <end position="260"/>
    </location>
</feature>
<feature type="non-terminal residue" evidence="7">
    <location>
        <position position="537"/>
    </location>
</feature>
<dbReference type="PROSITE" id="PS51371">
    <property type="entry name" value="CBS"/>
    <property type="match status" value="2"/>
</dbReference>
<dbReference type="GO" id="GO:0005737">
    <property type="term" value="C:cytoplasm"/>
    <property type="evidence" value="ECO:0007669"/>
    <property type="project" value="TreeGrafter"/>
</dbReference>
<dbReference type="OrthoDB" id="286637at2759"/>
<gene>
    <name evidence="7" type="ORF">FA14DRAFT_104631</name>
</gene>
<keyword evidence="2" id="KW-0677">Repeat</keyword>
<dbReference type="InterPro" id="IPR000644">
    <property type="entry name" value="CBS_dom"/>
</dbReference>
<keyword evidence="8" id="KW-1185">Reference proteome</keyword>
<evidence type="ECO:0000259" key="6">
    <source>
        <dbReference type="PROSITE" id="PS51371"/>
    </source>
</evidence>
<evidence type="ECO:0000256" key="1">
    <source>
        <dbReference type="ARBA" id="ARBA00006750"/>
    </source>
</evidence>
<evidence type="ECO:0000256" key="4">
    <source>
        <dbReference type="PROSITE-ProRule" id="PRU00703"/>
    </source>
</evidence>
<feature type="region of interest" description="Disordered" evidence="5">
    <location>
        <begin position="484"/>
        <end position="513"/>
    </location>
</feature>
<feature type="region of interest" description="Disordered" evidence="5">
    <location>
        <begin position="87"/>
        <end position="144"/>
    </location>
</feature>
<dbReference type="GO" id="GO:0016208">
    <property type="term" value="F:AMP binding"/>
    <property type="evidence" value="ECO:0007669"/>
    <property type="project" value="TreeGrafter"/>
</dbReference>
<dbReference type="Gene3D" id="3.10.580.10">
    <property type="entry name" value="CBS-domain"/>
    <property type="match status" value="3"/>
</dbReference>
<name>A0A316V748_9BASI</name>
<feature type="compositionally biased region" description="Low complexity" evidence="5">
    <location>
        <begin position="118"/>
        <end position="144"/>
    </location>
</feature>
<evidence type="ECO:0000256" key="2">
    <source>
        <dbReference type="ARBA" id="ARBA00022737"/>
    </source>
</evidence>
<dbReference type="SMART" id="SM00116">
    <property type="entry name" value="CBS"/>
    <property type="match status" value="3"/>
</dbReference>
<dbReference type="Pfam" id="PF00571">
    <property type="entry name" value="CBS"/>
    <property type="match status" value="1"/>
</dbReference>
<sequence length="537" mass="58863">SSSHMSPAAMGIGSAMREREHSRRKKDKHSLALRSIREFLRGRSCYDCLPVSFRLVVLDTKLVVKPALDIMWQAGIVSAPLWQSSTEPSASEKAESVAPSQSESIEPGSAISPGSQIPSESMTSSRSAASPSPFSFKKESSSNPSMHKTGFAGMFTVNDIIHLIQYYYQNSSYDNASQDVERFRLEMLREIEQSLDVPPPPLLSIDPMRSIFDACQLLMKTHARRLPLLDHDEQTEMDVVVSVLTQYRVLKFIAMNCRETAGLKRSIKSLGIGTYIASLRTGMTRSMTMSSAVLSSRRSSNAATSILSPGPTSEAGMSDFQKSQEPSPAPVDSASRRSSHSEALEPLATATLDTTVFDVVHVFSEKGISGIPILDEDGYVVDLYETVDVIDLVRTNAYQSLDLTIRQALSRRSKEFPGVITCSPDDSLATIFALLRTRRVHRVLILEPEVDTTAIQSGPSGAIAIENEKSIHAAIASDVGAVGDIQQDPDARQSTTTPKDDKKNEENNAIFNDMPRRNRGKLVGILCLSDIMRYIIG</sequence>
<dbReference type="InterPro" id="IPR050511">
    <property type="entry name" value="AMPK_gamma/SDS23_families"/>
</dbReference>
<dbReference type="PANTHER" id="PTHR13780:SF35">
    <property type="entry name" value="LD22662P"/>
    <property type="match status" value="1"/>
</dbReference>
<dbReference type="GO" id="GO:0031588">
    <property type="term" value="C:nucleotide-activated protein kinase complex"/>
    <property type="evidence" value="ECO:0007669"/>
    <property type="project" value="TreeGrafter"/>
</dbReference>
<dbReference type="InParanoid" id="A0A316V748"/>
<feature type="region of interest" description="Disordered" evidence="5">
    <location>
        <begin position="1"/>
        <end position="28"/>
    </location>
</feature>
<dbReference type="SUPFAM" id="SSF54631">
    <property type="entry name" value="CBS-domain pair"/>
    <property type="match status" value="3"/>
</dbReference>
<evidence type="ECO:0000313" key="7">
    <source>
        <dbReference type="EMBL" id="PWN33330.1"/>
    </source>
</evidence>
<dbReference type="FunCoup" id="A0A316V748">
    <property type="interactions" value="114"/>
</dbReference>
<feature type="region of interest" description="Disordered" evidence="5">
    <location>
        <begin position="290"/>
        <end position="342"/>
    </location>
</feature>
<comment type="similarity">
    <text evidence="1">Belongs to the 5'-AMP-activated protein kinase gamma subunit family.</text>
</comment>
<dbReference type="AlphaFoldDB" id="A0A316V748"/>